<evidence type="ECO:0000313" key="1">
    <source>
        <dbReference type="EMBL" id="CAH2094738.1"/>
    </source>
</evidence>
<sequence length="159" mass="17934">MTLNRIILLVVYIVQIYGPTCYLDITDRALRSRSISLSSSKRSFKMCSKIFELSHLFQRKRSLPRSGPINELVQHNKLITSPPVSADGSLMYERVMSRAELEARRSEAGAVPAALRRAYDDINGLDSQYRYPVLHTIPVQDLPMGNRSTSFTPSSNSDL</sequence>
<evidence type="ECO:0000313" key="2">
    <source>
        <dbReference type="Proteomes" id="UP001153954"/>
    </source>
</evidence>
<name>A0AAU9U6H6_EUPED</name>
<comment type="caution">
    <text evidence="1">The sequence shown here is derived from an EMBL/GenBank/DDBJ whole genome shotgun (WGS) entry which is preliminary data.</text>
</comment>
<organism evidence="1 2">
    <name type="scientific">Euphydryas editha</name>
    <name type="common">Edith's checkerspot</name>
    <dbReference type="NCBI Taxonomy" id="104508"/>
    <lineage>
        <taxon>Eukaryota</taxon>
        <taxon>Metazoa</taxon>
        <taxon>Ecdysozoa</taxon>
        <taxon>Arthropoda</taxon>
        <taxon>Hexapoda</taxon>
        <taxon>Insecta</taxon>
        <taxon>Pterygota</taxon>
        <taxon>Neoptera</taxon>
        <taxon>Endopterygota</taxon>
        <taxon>Lepidoptera</taxon>
        <taxon>Glossata</taxon>
        <taxon>Ditrysia</taxon>
        <taxon>Papilionoidea</taxon>
        <taxon>Nymphalidae</taxon>
        <taxon>Nymphalinae</taxon>
        <taxon>Euphydryas</taxon>
    </lineage>
</organism>
<dbReference type="AlphaFoldDB" id="A0AAU9U6H6"/>
<keyword evidence="2" id="KW-1185">Reference proteome</keyword>
<dbReference type="Proteomes" id="UP001153954">
    <property type="component" value="Unassembled WGS sequence"/>
</dbReference>
<gene>
    <name evidence="1" type="ORF">EEDITHA_LOCUS10276</name>
</gene>
<evidence type="ECO:0008006" key="3">
    <source>
        <dbReference type="Google" id="ProtNLM"/>
    </source>
</evidence>
<dbReference type="EMBL" id="CAKOGL010000014">
    <property type="protein sequence ID" value="CAH2094738.1"/>
    <property type="molecule type" value="Genomic_DNA"/>
</dbReference>
<reference evidence="1" key="1">
    <citation type="submission" date="2022-03" db="EMBL/GenBank/DDBJ databases">
        <authorList>
            <person name="Tunstrom K."/>
        </authorList>
    </citation>
    <scope>NUCLEOTIDE SEQUENCE</scope>
</reference>
<accession>A0AAU9U6H6</accession>
<protein>
    <recommendedName>
        <fullName evidence="3">Pheromone biosynthesis activating neuropeptide</fullName>
    </recommendedName>
</protein>
<proteinExistence type="predicted"/>